<sequence>DTPRETLSALFEAQAARTPDAVALVFEGVEVSYAELNARANRLARHLADRGAGPERFVAVMLPRSVDLVVSLLAVLKTGAAYVPV</sequence>
<organism evidence="4 5">
    <name type="scientific">Streptomyces varsoviensis</name>
    <dbReference type="NCBI Taxonomy" id="67373"/>
    <lineage>
        <taxon>Bacteria</taxon>
        <taxon>Bacillati</taxon>
        <taxon>Actinomycetota</taxon>
        <taxon>Actinomycetes</taxon>
        <taxon>Kitasatosporales</taxon>
        <taxon>Streptomycetaceae</taxon>
        <taxon>Streptomyces</taxon>
    </lineage>
</organism>
<accession>A0ABR5IU17</accession>
<dbReference type="InterPro" id="IPR000873">
    <property type="entry name" value="AMP-dep_synth/lig_dom"/>
</dbReference>
<evidence type="ECO:0000256" key="1">
    <source>
        <dbReference type="ARBA" id="ARBA00022450"/>
    </source>
</evidence>
<evidence type="ECO:0000256" key="2">
    <source>
        <dbReference type="ARBA" id="ARBA00022553"/>
    </source>
</evidence>
<dbReference type="Gene3D" id="3.40.50.12780">
    <property type="entry name" value="N-terminal domain of ligase-like"/>
    <property type="match status" value="1"/>
</dbReference>
<dbReference type="EMBL" id="LGUT01003945">
    <property type="protein sequence ID" value="KOG68777.1"/>
    <property type="molecule type" value="Genomic_DNA"/>
</dbReference>
<proteinExistence type="predicted"/>
<dbReference type="SUPFAM" id="SSF56801">
    <property type="entry name" value="Acetyl-CoA synthetase-like"/>
    <property type="match status" value="1"/>
</dbReference>
<keyword evidence="1" id="KW-0596">Phosphopantetheine</keyword>
<protein>
    <recommendedName>
        <fullName evidence="3">AMP-dependent synthetase/ligase domain-containing protein</fullName>
    </recommendedName>
</protein>
<feature type="domain" description="AMP-dependent synthetase/ligase" evidence="3">
    <location>
        <begin position="11"/>
        <end position="85"/>
    </location>
</feature>
<evidence type="ECO:0000313" key="5">
    <source>
        <dbReference type="Proteomes" id="UP000037020"/>
    </source>
</evidence>
<dbReference type="PANTHER" id="PTHR44845:SF6">
    <property type="entry name" value="BETA-ALANINE-ACTIVATING ENZYME"/>
    <property type="match status" value="1"/>
</dbReference>
<feature type="non-terminal residue" evidence="4">
    <location>
        <position position="1"/>
    </location>
</feature>
<dbReference type="PANTHER" id="PTHR44845">
    <property type="entry name" value="CARRIER DOMAIN-CONTAINING PROTEIN"/>
    <property type="match status" value="1"/>
</dbReference>
<evidence type="ECO:0000313" key="4">
    <source>
        <dbReference type="EMBL" id="KOG68777.1"/>
    </source>
</evidence>
<evidence type="ECO:0000259" key="3">
    <source>
        <dbReference type="Pfam" id="PF00501"/>
    </source>
</evidence>
<feature type="non-terminal residue" evidence="4">
    <location>
        <position position="85"/>
    </location>
</feature>
<comment type="caution">
    <text evidence="4">The sequence shown here is derived from an EMBL/GenBank/DDBJ whole genome shotgun (WGS) entry which is preliminary data.</text>
</comment>
<dbReference type="InterPro" id="IPR042099">
    <property type="entry name" value="ANL_N_sf"/>
</dbReference>
<reference evidence="4 5" key="1">
    <citation type="submission" date="2015-07" db="EMBL/GenBank/DDBJ databases">
        <authorList>
            <person name="Ju K.-S."/>
            <person name="Doroghazi J.R."/>
            <person name="Metcalf W.W."/>
        </authorList>
    </citation>
    <scope>NUCLEOTIDE SEQUENCE [LARGE SCALE GENOMIC DNA]</scope>
    <source>
        <strain evidence="4 5">NRRL B-3589</strain>
    </source>
</reference>
<gene>
    <name evidence="4" type="ORF">ADK38_41090</name>
</gene>
<dbReference type="Proteomes" id="UP000037020">
    <property type="component" value="Unassembled WGS sequence"/>
</dbReference>
<keyword evidence="2" id="KW-0597">Phosphoprotein</keyword>
<dbReference type="Pfam" id="PF00501">
    <property type="entry name" value="AMP-binding"/>
    <property type="match status" value="1"/>
</dbReference>
<name>A0ABR5IU17_9ACTN</name>
<keyword evidence="5" id="KW-1185">Reference proteome</keyword>